<dbReference type="InterPro" id="IPR020845">
    <property type="entry name" value="AMP-binding_CS"/>
</dbReference>
<comment type="similarity">
    <text evidence="2">Belongs to the ATP-dependent AMP-binding enzyme family.</text>
</comment>
<evidence type="ECO:0000256" key="4">
    <source>
        <dbReference type="ARBA" id="ARBA00023140"/>
    </source>
</evidence>
<keyword evidence="3 8" id="KW-0436">Ligase</keyword>
<proteinExistence type="inferred from homology"/>
<dbReference type="SUPFAM" id="SSF56801">
    <property type="entry name" value="Acetyl-CoA synthetase-like"/>
    <property type="match status" value="1"/>
</dbReference>
<reference evidence="8 9" key="1">
    <citation type="submission" date="2023-09" db="EMBL/GenBank/DDBJ databases">
        <title>Nesidiocoris tenuis whole genome shotgun sequence.</title>
        <authorList>
            <person name="Shibata T."/>
            <person name="Shimoda M."/>
            <person name="Kobayashi T."/>
            <person name="Uehara T."/>
        </authorList>
    </citation>
    <scope>NUCLEOTIDE SEQUENCE [LARGE SCALE GENOMIC DNA]</scope>
    <source>
        <strain evidence="8 9">Japan</strain>
    </source>
</reference>
<evidence type="ECO:0000313" key="9">
    <source>
        <dbReference type="Proteomes" id="UP001307889"/>
    </source>
</evidence>
<dbReference type="Proteomes" id="UP001307889">
    <property type="component" value="Chromosome 2"/>
</dbReference>
<dbReference type="EMBL" id="AP028910">
    <property type="protein sequence ID" value="BES90082.1"/>
    <property type="molecule type" value="Genomic_DNA"/>
</dbReference>
<sequence>MSTPSKLLTEHQPSSPQLTTEGTSNVADYVLVSIGKFKDRVAQIDVENNKNITYAEIVSRVIKFSQELVNFGIAKGDVVVFMSKNSIDYCWIVLGILAAEGVCALLSPTLTAGELRHFTKILKPKMVIAQNLTAESIQVLAVEGNVSLIYAETGTVEGSSYVSSYEDLVSSMAATLSGIIKPGIMFPSTLNDKAFLLTSSGTTGLPKAVDLRHRNIISALEISGQIMRHDGVTLGLMPFSHAYGLGLMLMALCEGSKLVIPPKFSLRSLINTIVSYQITHLPLVPSIIVSMGKSSEITKYELSSVKEIMTGAGPVSPEQQKQLKKKLQPSAKMFHSYGMTESTFVVTYGEVRDDKPGSIGRQIKNIKLKIVNESGEEVKTGEAGELLIRGSCVFNGYLKNPEATEETLDAMRWLHSGDIVRKDSDGYYFYIERRKQLIKYQGYQISPTEIEMLLMRHPLVEDAAVIGVEHDTFGEVPCAFVVPRKGYDGGEELIAMVKEELSPYKQLRGGVHFITSIPKTISGKIKRNVLKELYEKSLAK</sequence>
<evidence type="ECO:0000256" key="2">
    <source>
        <dbReference type="ARBA" id="ARBA00006432"/>
    </source>
</evidence>
<accession>A0ABN7AIB8</accession>
<feature type="region of interest" description="Disordered" evidence="5">
    <location>
        <begin position="1"/>
        <end position="21"/>
    </location>
</feature>
<evidence type="ECO:0000259" key="7">
    <source>
        <dbReference type="Pfam" id="PF13193"/>
    </source>
</evidence>
<dbReference type="InterPro" id="IPR045851">
    <property type="entry name" value="AMP-bd_C_sf"/>
</dbReference>
<evidence type="ECO:0000256" key="5">
    <source>
        <dbReference type="SAM" id="MobiDB-lite"/>
    </source>
</evidence>
<evidence type="ECO:0000313" key="8">
    <source>
        <dbReference type="EMBL" id="BES90082.1"/>
    </source>
</evidence>
<evidence type="ECO:0000256" key="1">
    <source>
        <dbReference type="ARBA" id="ARBA00004275"/>
    </source>
</evidence>
<name>A0ABN7AIB8_9HEMI</name>
<dbReference type="InterPro" id="IPR000873">
    <property type="entry name" value="AMP-dep_synth/lig_dom"/>
</dbReference>
<comment type="subcellular location">
    <subcellularLocation>
        <location evidence="1">Peroxisome</location>
    </subcellularLocation>
</comment>
<protein>
    <submittedName>
        <fullName evidence="8">AMP dependent coa ligase</fullName>
    </submittedName>
</protein>
<dbReference type="InterPro" id="IPR025110">
    <property type="entry name" value="AMP-bd_C"/>
</dbReference>
<feature type="domain" description="AMP-binding enzyme C-terminal" evidence="7">
    <location>
        <begin position="449"/>
        <end position="524"/>
    </location>
</feature>
<dbReference type="InterPro" id="IPR042099">
    <property type="entry name" value="ANL_N_sf"/>
</dbReference>
<keyword evidence="4" id="KW-0576">Peroxisome</keyword>
<organism evidence="8 9">
    <name type="scientific">Nesidiocoris tenuis</name>
    <dbReference type="NCBI Taxonomy" id="355587"/>
    <lineage>
        <taxon>Eukaryota</taxon>
        <taxon>Metazoa</taxon>
        <taxon>Ecdysozoa</taxon>
        <taxon>Arthropoda</taxon>
        <taxon>Hexapoda</taxon>
        <taxon>Insecta</taxon>
        <taxon>Pterygota</taxon>
        <taxon>Neoptera</taxon>
        <taxon>Paraneoptera</taxon>
        <taxon>Hemiptera</taxon>
        <taxon>Heteroptera</taxon>
        <taxon>Panheteroptera</taxon>
        <taxon>Cimicomorpha</taxon>
        <taxon>Miridae</taxon>
        <taxon>Dicyphina</taxon>
        <taxon>Nesidiocoris</taxon>
    </lineage>
</organism>
<dbReference type="Gene3D" id="3.30.300.30">
    <property type="match status" value="1"/>
</dbReference>
<evidence type="ECO:0000256" key="3">
    <source>
        <dbReference type="ARBA" id="ARBA00022598"/>
    </source>
</evidence>
<keyword evidence="9" id="KW-1185">Reference proteome</keyword>
<dbReference type="Gene3D" id="3.40.50.12780">
    <property type="entry name" value="N-terminal domain of ligase-like"/>
    <property type="match status" value="1"/>
</dbReference>
<dbReference type="PANTHER" id="PTHR24096:SF149">
    <property type="entry name" value="AMP-BINDING DOMAIN-CONTAINING PROTEIN-RELATED"/>
    <property type="match status" value="1"/>
</dbReference>
<dbReference type="PROSITE" id="PS00455">
    <property type="entry name" value="AMP_BINDING"/>
    <property type="match status" value="1"/>
</dbReference>
<gene>
    <name evidence="8" type="ORF">NTJ_02890</name>
</gene>
<dbReference type="Pfam" id="PF13193">
    <property type="entry name" value="AMP-binding_C"/>
    <property type="match status" value="1"/>
</dbReference>
<evidence type="ECO:0000259" key="6">
    <source>
        <dbReference type="Pfam" id="PF00501"/>
    </source>
</evidence>
<dbReference type="Pfam" id="PF00501">
    <property type="entry name" value="AMP-binding"/>
    <property type="match status" value="1"/>
</dbReference>
<feature type="domain" description="AMP-dependent synthetase/ligase" evidence="6">
    <location>
        <begin position="36"/>
        <end position="398"/>
    </location>
</feature>
<dbReference type="GO" id="GO:0016874">
    <property type="term" value="F:ligase activity"/>
    <property type="evidence" value="ECO:0007669"/>
    <property type="project" value="UniProtKB-KW"/>
</dbReference>
<dbReference type="PANTHER" id="PTHR24096">
    <property type="entry name" value="LONG-CHAIN-FATTY-ACID--COA LIGASE"/>
    <property type="match status" value="1"/>
</dbReference>